<protein>
    <submittedName>
        <fullName evidence="2">Uncharacterized protein</fullName>
    </submittedName>
</protein>
<evidence type="ECO:0000313" key="2">
    <source>
        <dbReference type="EMBL" id="XDH86815.1"/>
    </source>
</evidence>
<name>A0AB39AN12_9GAMM</name>
<proteinExistence type="predicted"/>
<keyword evidence="1" id="KW-0812">Transmembrane</keyword>
<dbReference type="RefSeq" id="WP_368484983.1">
    <property type="nucleotide sequence ID" value="NZ_CP162514.1"/>
</dbReference>
<organism evidence="2">
    <name type="scientific">Pseudoalteromonas sp. SD03</name>
    <dbReference type="NCBI Taxonomy" id="3231719"/>
    <lineage>
        <taxon>Bacteria</taxon>
        <taxon>Pseudomonadati</taxon>
        <taxon>Pseudomonadota</taxon>
        <taxon>Gammaproteobacteria</taxon>
        <taxon>Alteromonadales</taxon>
        <taxon>Pseudoalteromonadaceae</taxon>
        <taxon>Pseudoalteromonas</taxon>
    </lineage>
</organism>
<feature type="transmembrane region" description="Helical" evidence="1">
    <location>
        <begin position="26"/>
        <end position="43"/>
    </location>
</feature>
<keyword evidence="1" id="KW-0472">Membrane</keyword>
<accession>A0AB39AN12</accession>
<feature type="transmembrane region" description="Helical" evidence="1">
    <location>
        <begin position="49"/>
        <end position="66"/>
    </location>
</feature>
<evidence type="ECO:0000256" key="1">
    <source>
        <dbReference type="SAM" id="Phobius"/>
    </source>
</evidence>
<dbReference type="EMBL" id="CP162514">
    <property type="protein sequence ID" value="XDH86815.1"/>
    <property type="molecule type" value="Genomic_DNA"/>
</dbReference>
<keyword evidence="1" id="KW-1133">Transmembrane helix</keyword>
<sequence length="87" mass="9886">MDDKKEIIRIIDSLSSSIKKIESDKNQLFIILWVGLGFLFSILSEELLSSWVAAIVIAGTYAYGFYKRNDLKNLHDAKSGYLKKLNS</sequence>
<gene>
    <name evidence="2" type="ORF">ABZP26_12190</name>
</gene>
<reference evidence="2" key="1">
    <citation type="submission" date="2024-07" db="EMBL/GenBank/DDBJ databases">
        <authorList>
            <person name="Jiang Y."/>
            <person name="Qin Q."/>
        </authorList>
    </citation>
    <scope>NUCLEOTIDE SEQUENCE</scope>
    <source>
        <strain evidence="2">SD03</strain>
    </source>
</reference>
<dbReference type="AlphaFoldDB" id="A0AB39AN12"/>